<dbReference type="InterPro" id="IPR016181">
    <property type="entry name" value="Acyl_CoA_acyltransferase"/>
</dbReference>
<dbReference type="Proteomes" id="UP001240697">
    <property type="component" value="Chromosome"/>
</dbReference>
<name>A0ABY8SP87_9BURK</name>
<reference evidence="1 2" key="1">
    <citation type="submission" date="2023-05" db="EMBL/GenBank/DDBJ databases">
        <authorList>
            <person name="Yin Y."/>
            <person name="Lu Z."/>
        </authorList>
    </citation>
    <scope>NUCLEOTIDE SEQUENCE [LARGE SCALE GENOMIC DNA]</scope>
    <source>
        <strain evidence="1 2">ZM22</strain>
    </source>
</reference>
<keyword evidence="1" id="KW-0808">Transferase</keyword>
<protein>
    <submittedName>
        <fullName evidence="1">GNAT family N-acetyltransferase</fullName>
        <ecNumber evidence="1">2.3.1.-</ecNumber>
    </submittedName>
</protein>
<keyword evidence="1" id="KW-0012">Acyltransferase</keyword>
<evidence type="ECO:0000313" key="1">
    <source>
        <dbReference type="EMBL" id="WHS64897.1"/>
    </source>
</evidence>
<gene>
    <name evidence="1" type="ORF">QMY55_20795</name>
</gene>
<accession>A0ABY8SP87</accession>
<dbReference type="EMBL" id="CP125947">
    <property type="protein sequence ID" value="WHS64897.1"/>
    <property type="molecule type" value="Genomic_DNA"/>
</dbReference>
<dbReference type="GO" id="GO:0016746">
    <property type="term" value="F:acyltransferase activity"/>
    <property type="evidence" value="ECO:0007669"/>
    <property type="project" value="UniProtKB-KW"/>
</dbReference>
<keyword evidence="2" id="KW-1185">Reference proteome</keyword>
<organism evidence="1 2">
    <name type="scientific">Comamonas resistens</name>
    <dbReference type="NCBI Taxonomy" id="3046670"/>
    <lineage>
        <taxon>Bacteria</taxon>
        <taxon>Pseudomonadati</taxon>
        <taxon>Pseudomonadota</taxon>
        <taxon>Betaproteobacteria</taxon>
        <taxon>Burkholderiales</taxon>
        <taxon>Comamonadaceae</taxon>
        <taxon>Comamonas</taxon>
    </lineage>
</organism>
<dbReference type="Gene3D" id="3.40.630.30">
    <property type="match status" value="1"/>
</dbReference>
<evidence type="ECO:0000313" key="2">
    <source>
        <dbReference type="Proteomes" id="UP001240697"/>
    </source>
</evidence>
<dbReference type="SUPFAM" id="SSF55729">
    <property type="entry name" value="Acyl-CoA N-acyltransferases (Nat)"/>
    <property type="match status" value="1"/>
</dbReference>
<dbReference type="EC" id="2.3.1.-" evidence="1"/>
<sequence length="350" mass="40358">MNIESKFFIDFSNFNNSVELDGLRYRRINSLIDFPKVCQLFENVFHQPMVPSYWQWKYLQGPGANSFGIVVEHMETGCMVGHMGVQVLPGMRAGEALRMGQVCDVMLHPEYRAGIGPHSTYLRMNYALRQLAHGPCTKPPLYMYGFPGVRPANLGERIGVYRRLLVCNEYKTLSGQTDGYSIKNFLHHLNPWRLHIEQIQEEDFLQMDSVFDEIWQRYSEINSLVPKIIKNAAYIRWRYWMHPHQNLDSAQSLYALWGLRKGRELVGWLVTRMQSQPTVVDSCLPSDQITEALRLLPMPSPESQKGWISWLAQSKVPAVSTPIHAVEVLGQPFHVDWPCPDFQPGDTDVY</sequence>
<dbReference type="RefSeq" id="WP_283486009.1">
    <property type="nucleotide sequence ID" value="NZ_CP125947.1"/>
</dbReference>
<proteinExistence type="predicted"/>